<gene>
    <name evidence="1" type="ORF">EOT10_04050</name>
</gene>
<sequence>MREPRNANALLLQSWSELERARAAGELADASSMWKRCLLVAELDPRDPAPWVVMLGVARLERHGRADVYATWNEILTRDRWHREAYLSMLAYLSPQESGSTAQMVEFVDSVRPRMPANAPCASVDLRVHVTHFHAAVARGGAEALLAPSRWSVPQAAELLERAQTTWPQPAFFSHAATLADLNLLTYALTVANKRREAAPVFDAIGGRVTSWPWHVEGDPLTAFESARSKAR</sequence>
<evidence type="ECO:0000313" key="1">
    <source>
        <dbReference type="EMBL" id="RVU29016.1"/>
    </source>
</evidence>
<keyword evidence="2" id="KW-1185">Reference proteome</keyword>
<protein>
    <recommendedName>
        <fullName evidence="3">Tetratricopeptide repeat protein</fullName>
    </recommendedName>
</protein>
<dbReference type="AlphaFoldDB" id="A0A3S2Z479"/>
<dbReference type="EMBL" id="RZYA01000001">
    <property type="protein sequence ID" value="RVU29016.1"/>
    <property type="molecule type" value="Genomic_DNA"/>
</dbReference>
<dbReference type="RefSeq" id="WP_146003132.1">
    <property type="nucleotide sequence ID" value="NZ_RZYA01000001.1"/>
</dbReference>
<dbReference type="Proteomes" id="UP000283128">
    <property type="component" value="Unassembled WGS sequence"/>
</dbReference>
<proteinExistence type="predicted"/>
<comment type="caution">
    <text evidence="1">The sequence shown here is derived from an EMBL/GenBank/DDBJ whole genome shotgun (WGS) entry which is preliminary data.</text>
</comment>
<accession>A0A3S2Z479</accession>
<name>A0A3S2Z479_9ACTN</name>
<dbReference type="OrthoDB" id="7057927at2"/>
<reference evidence="1 2" key="1">
    <citation type="submission" date="2019-01" db="EMBL/GenBank/DDBJ databases">
        <title>Genome sequences of Streptomyces and Rhizobium isolates collected from root and soil.</title>
        <authorList>
            <person name="Chhettri S."/>
            <person name="Sevigny J.L."/>
            <person name="Sen A."/>
            <person name="Ennis N."/>
            <person name="Tisa L."/>
        </authorList>
    </citation>
    <scope>NUCLEOTIDE SEQUENCE [LARGE SCALE GENOMIC DNA]</scope>
    <source>
        <strain evidence="1 2">San01</strain>
    </source>
</reference>
<evidence type="ECO:0008006" key="3">
    <source>
        <dbReference type="Google" id="ProtNLM"/>
    </source>
</evidence>
<organism evidence="1 2">
    <name type="scientific">Streptomyces antnestii</name>
    <dbReference type="NCBI Taxonomy" id="2494256"/>
    <lineage>
        <taxon>Bacteria</taxon>
        <taxon>Bacillati</taxon>
        <taxon>Actinomycetota</taxon>
        <taxon>Actinomycetes</taxon>
        <taxon>Kitasatosporales</taxon>
        <taxon>Streptomycetaceae</taxon>
        <taxon>Streptomyces</taxon>
    </lineage>
</organism>
<evidence type="ECO:0000313" key="2">
    <source>
        <dbReference type="Proteomes" id="UP000283128"/>
    </source>
</evidence>